<sequence length="49" mass="5486">MGMSLSSMTTIIHWTCLRESPRIALTLWLQTLLTCLRSVSGRHPKPSSS</sequence>
<organism evidence="1 2">
    <name type="scientific">Rattus norvegicus</name>
    <name type="common">Rat</name>
    <dbReference type="NCBI Taxonomy" id="10116"/>
    <lineage>
        <taxon>Eukaryota</taxon>
        <taxon>Metazoa</taxon>
        <taxon>Chordata</taxon>
        <taxon>Craniata</taxon>
        <taxon>Vertebrata</taxon>
        <taxon>Euteleostomi</taxon>
        <taxon>Mammalia</taxon>
        <taxon>Eutheria</taxon>
        <taxon>Euarchontoglires</taxon>
        <taxon>Glires</taxon>
        <taxon>Rodentia</taxon>
        <taxon>Myomorpha</taxon>
        <taxon>Muroidea</taxon>
        <taxon>Muridae</taxon>
        <taxon>Murinae</taxon>
        <taxon>Rattus</taxon>
    </lineage>
</organism>
<dbReference type="Proteomes" id="UP000234681">
    <property type="component" value="Chromosome 15"/>
</dbReference>
<reference evidence="1 2" key="1">
    <citation type="submission" date="2005-07" db="EMBL/GenBank/DDBJ databases">
        <authorList>
            <person name="Mural R.J."/>
            <person name="Li P.W."/>
            <person name="Adams M.D."/>
            <person name="Amanatides P.G."/>
            <person name="Baden-Tillson H."/>
            <person name="Barnstead M."/>
            <person name="Chin S.H."/>
            <person name="Dew I."/>
            <person name="Evans C.A."/>
            <person name="Ferriera S."/>
            <person name="Flanigan M."/>
            <person name="Fosler C."/>
            <person name="Glodek A."/>
            <person name="Gu Z."/>
            <person name="Holt R.A."/>
            <person name="Jennings D."/>
            <person name="Kraft C.L."/>
            <person name="Lu F."/>
            <person name="Nguyen T."/>
            <person name="Nusskern D.R."/>
            <person name="Pfannkoch C.M."/>
            <person name="Sitter C."/>
            <person name="Sutton G.G."/>
            <person name="Venter J.C."/>
            <person name="Wang Z."/>
            <person name="Woodage T."/>
            <person name="Zheng X.H."/>
            <person name="Zhong F."/>
        </authorList>
    </citation>
    <scope>NUCLEOTIDE SEQUENCE [LARGE SCALE GENOMIC DNA]</scope>
    <source>
        <strain>BN</strain>
        <strain evidence="2">Sprague-Dawley</strain>
    </source>
</reference>
<gene>
    <name evidence="1" type="primary">RGD1306762_predicted</name>
    <name evidence="1" type="ORF">rCG_23473</name>
</gene>
<name>A6KHC4_RAT</name>
<accession>A6KHC4</accession>
<evidence type="ECO:0000313" key="2">
    <source>
        <dbReference type="Proteomes" id="UP000234681"/>
    </source>
</evidence>
<evidence type="ECO:0000313" key="1">
    <source>
        <dbReference type="EMBL" id="EDM14353.1"/>
    </source>
</evidence>
<protein>
    <submittedName>
        <fullName evidence="1">Similar to RIKEN cDNA 2510005D08 (Predicted), isoform CRA_c</fullName>
    </submittedName>
</protein>
<dbReference type="AlphaFoldDB" id="A6KHC4"/>
<dbReference type="EMBL" id="CH474049">
    <property type="protein sequence ID" value="EDM14353.1"/>
    <property type="molecule type" value="Genomic_DNA"/>
</dbReference>
<proteinExistence type="predicted"/>